<evidence type="ECO:0000313" key="3">
    <source>
        <dbReference type="Proteomes" id="UP000029713"/>
    </source>
</evidence>
<keyword evidence="3" id="KW-1185">Reference proteome</keyword>
<dbReference type="Proteomes" id="UP000029713">
    <property type="component" value="Unassembled WGS sequence"/>
</dbReference>
<comment type="caution">
    <text evidence="2">The sequence shown here is derived from an EMBL/GenBank/DDBJ whole genome shotgun (WGS) entry which is preliminary data.</text>
</comment>
<feature type="region of interest" description="Disordered" evidence="1">
    <location>
        <begin position="1"/>
        <end position="54"/>
    </location>
</feature>
<dbReference type="STRING" id="1522368.IN07_24165"/>
<dbReference type="EMBL" id="JPMX01000139">
    <property type="protein sequence ID" value="KGH43235.1"/>
    <property type="molecule type" value="Genomic_DNA"/>
</dbReference>
<proteinExistence type="predicted"/>
<name>A0A098Y1M9_9ACTN</name>
<sequence length="79" mass="8743">MPNRQPWPTSNGSSRDRLADGYNTAPNSTGRHPAPRATDQQKADALRAAADRGAQLSPRLRLQLGFAELDRTRTDKQED</sequence>
<organism evidence="2 3">
    <name type="scientific">Modestobacter caceresii</name>
    <dbReference type="NCBI Taxonomy" id="1522368"/>
    <lineage>
        <taxon>Bacteria</taxon>
        <taxon>Bacillati</taxon>
        <taxon>Actinomycetota</taxon>
        <taxon>Actinomycetes</taxon>
        <taxon>Geodermatophilales</taxon>
        <taxon>Geodermatophilaceae</taxon>
        <taxon>Modestobacter</taxon>
    </lineage>
</organism>
<accession>A0A098Y1M9</accession>
<reference evidence="2 3" key="1">
    <citation type="submission" date="2014-07" db="EMBL/GenBank/DDBJ databases">
        <title>Biosystematic studies on Modestobacter strains isolated from extreme hyper-arid desert soil and from historic building.</title>
        <authorList>
            <person name="Bukarasam K."/>
            <person name="Bull A."/>
            <person name="Girard G."/>
            <person name="van Wezel G."/>
            <person name="Goodfellow M."/>
        </authorList>
    </citation>
    <scope>NUCLEOTIDE SEQUENCE [LARGE SCALE GENOMIC DNA]</scope>
    <source>
        <strain evidence="2 3">KNN45-2b</strain>
    </source>
</reference>
<evidence type="ECO:0000256" key="1">
    <source>
        <dbReference type="SAM" id="MobiDB-lite"/>
    </source>
</evidence>
<protein>
    <submittedName>
        <fullName evidence="2">Uncharacterized protein</fullName>
    </submittedName>
</protein>
<feature type="compositionally biased region" description="Polar residues" evidence="1">
    <location>
        <begin position="1"/>
        <end position="13"/>
    </location>
</feature>
<gene>
    <name evidence="2" type="ORF">IN07_24165</name>
</gene>
<dbReference type="AlphaFoldDB" id="A0A098Y1M9"/>
<evidence type="ECO:0000313" key="2">
    <source>
        <dbReference type="EMBL" id="KGH43235.1"/>
    </source>
</evidence>